<evidence type="ECO:0000313" key="7">
    <source>
        <dbReference type="RefSeq" id="XP_014662244.1"/>
    </source>
</evidence>
<dbReference type="PANTHER" id="PTHR23276:SF2">
    <property type="entry name" value="PROTEIN PRRC1"/>
    <property type="match status" value="1"/>
</dbReference>
<dbReference type="GeneID" id="106805237"/>
<name>A0ABM1DQM3_PRICU</name>
<feature type="domain" description="Non-canonical purine NTP phosphatase/PRRC1" evidence="5">
    <location>
        <begin position="289"/>
        <end position="379"/>
    </location>
</feature>
<reference evidence="7 8" key="1">
    <citation type="submission" date="2025-05" db="UniProtKB">
        <authorList>
            <consortium name="RefSeq"/>
        </authorList>
    </citation>
    <scope>IDENTIFICATION</scope>
</reference>
<feature type="region of interest" description="Disordered" evidence="4">
    <location>
        <begin position="105"/>
        <end position="125"/>
    </location>
</feature>
<accession>A0ABM1DQM3</accession>
<dbReference type="PANTHER" id="PTHR23276">
    <property type="entry name" value="PROTEIN PRRC1"/>
    <property type="match status" value="1"/>
</dbReference>
<proteinExistence type="inferred from homology"/>
<evidence type="ECO:0000256" key="1">
    <source>
        <dbReference type="ARBA" id="ARBA00004555"/>
    </source>
</evidence>
<keyword evidence="3" id="KW-0333">Golgi apparatus</keyword>
<comment type="similarity">
    <text evidence="2">Belongs to the PRRC1 family.</text>
</comment>
<dbReference type="Pfam" id="PF01931">
    <property type="entry name" value="NTPase_I-T"/>
    <property type="match status" value="1"/>
</dbReference>
<dbReference type="InterPro" id="IPR026534">
    <property type="entry name" value="PRRC1"/>
</dbReference>
<evidence type="ECO:0000313" key="6">
    <source>
        <dbReference type="Proteomes" id="UP000695022"/>
    </source>
</evidence>
<feature type="region of interest" description="Disordered" evidence="4">
    <location>
        <begin position="1"/>
        <end position="90"/>
    </location>
</feature>
<dbReference type="Proteomes" id="UP000695022">
    <property type="component" value="Unplaced"/>
</dbReference>
<evidence type="ECO:0000259" key="5">
    <source>
        <dbReference type="Pfam" id="PF01931"/>
    </source>
</evidence>
<organism evidence="6 7">
    <name type="scientific">Priapulus caudatus</name>
    <name type="common">Priapulid worm</name>
    <dbReference type="NCBI Taxonomy" id="37621"/>
    <lineage>
        <taxon>Eukaryota</taxon>
        <taxon>Metazoa</taxon>
        <taxon>Ecdysozoa</taxon>
        <taxon>Scalidophora</taxon>
        <taxon>Priapulida</taxon>
        <taxon>Priapulimorpha</taxon>
        <taxon>Priapulimorphida</taxon>
        <taxon>Priapulidae</taxon>
        <taxon>Priapulus</taxon>
    </lineage>
</organism>
<evidence type="ECO:0000256" key="2">
    <source>
        <dbReference type="ARBA" id="ARBA00010298"/>
    </source>
</evidence>
<protein>
    <submittedName>
        <fullName evidence="7 8">Protein PRRC1-like</fullName>
    </submittedName>
</protein>
<evidence type="ECO:0000256" key="3">
    <source>
        <dbReference type="ARBA" id="ARBA00023034"/>
    </source>
</evidence>
<evidence type="ECO:0000313" key="8">
    <source>
        <dbReference type="RefSeq" id="XP_014662245.1"/>
    </source>
</evidence>
<feature type="compositionally biased region" description="Polar residues" evidence="4">
    <location>
        <begin position="57"/>
        <end position="90"/>
    </location>
</feature>
<keyword evidence="6" id="KW-1185">Reference proteome</keyword>
<dbReference type="RefSeq" id="XP_014662244.1">
    <property type="nucleotide sequence ID" value="XM_014806758.1"/>
</dbReference>
<dbReference type="InterPro" id="IPR026533">
    <property type="entry name" value="NTPase/PRRC1"/>
</dbReference>
<dbReference type="SUPFAM" id="SSF52972">
    <property type="entry name" value="ITPase-like"/>
    <property type="match status" value="1"/>
</dbReference>
<evidence type="ECO:0000256" key="4">
    <source>
        <dbReference type="SAM" id="MobiDB-lite"/>
    </source>
</evidence>
<gene>
    <name evidence="7 8" type="primary">LOC106805237</name>
</gene>
<comment type="subcellular location">
    <subcellularLocation>
        <location evidence="1">Golgi apparatus</location>
    </subcellularLocation>
</comment>
<dbReference type="InterPro" id="IPR029001">
    <property type="entry name" value="ITPase-like_fam"/>
</dbReference>
<dbReference type="RefSeq" id="XP_014662245.1">
    <property type="nucleotide sequence ID" value="XM_014806759.1"/>
</dbReference>
<feature type="compositionally biased region" description="Basic and acidic residues" evidence="4">
    <location>
        <begin position="105"/>
        <end position="118"/>
    </location>
</feature>
<sequence length="470" mass="50569">MMEEVKAEDSNGEFEMVGNDSADPKPTPAVTATHSQSSTTDTCTIGDSAAVSAGESHPTSVSSNEPSLTTSRDPSPLPTSNLFPQSDDTTFQVGLGDPGISQITREQESVDSPAEHTHYQPGPAVAPATIAGTHIAKHSLQQPAVQAPYPGYAPQQPAGQLAYPDYAQSTQPQGQYNFEEQQQFYTPSSVAHADVSPYAQTPVVQAPVSYQMVGPSGGYVGEDVSVSNSDDSSMWGWFKGTVTQIAQNNLVHNIVEKTKSSVDSMITALDPQMKEYIRQGGDVDIIVASDKEAKVSPIRQAFQDVFGKADVNGLAADNSIAPQPVGFTAGMKGAEGRIENLRQSRRVHQLQPLLAVEGCLVEIAPDRWYNVDCLLLQDPGHSIELQTYAQAVPVPIEYVMEAQDNTPSDYALGWSGLSITIGQVIQKNIPHVDRADWQLSLTGVSRRDHIYMATKMLAGLYKTKLQALAI</sequence>
<feature type="compositionally biased region" description="Polar residues" evidence="4">
    <location>
        <begin position="30"/>
        <end position="45"/>
    </location>
</feature>
<dbReference type="Gene3D" id="3.90.950.10">
    <property type="match status" value="1"/>
</dbReference>